<dbReference type="Pfam" id="PF09348">
    <property type="entry name" value="DUF1990"/>
    <property type="match status" value="1"/>
</dbReference>
<accession>A0ABQ2FG41</accession>
<dbReference type="Proteomes" id="UP000604341">
    <property type="component" value="Unassembled WGS sequence"/>
</dbReference>
<protein>
    <recommendedName>
        <fullName evidence="1">DUF1990 domain-containing protein</fullName>
    </recommendedName>
</protein>
<feature type="domain" description="DUF1990" evidence="1">
    <location>
        <begin position="4"/>
        <end position="60"/>
    </location>
</feature>
<keyword evidence="3" id="KW-1185">Reference proteome</keyword>
<organism evidence="2 3">
    <name type="scientific">Deinococcus radiotolerans</name>
    <dbReference type="NCBI Taxonomy" id="1309407"/>
    <lineage>
        <taxon>Bacteria</taxon>
        <taxon>Thermotogati</taxon>
        <taxon>Deinococcota</taxon>
        <taxon>Deinococci</taxon>
        <taxon>Deinococcales</taxon>
        <taxon>Deinococcaceae</taxon>
        <taxon>Deinococcus</taxon>
    </lineage>
</organism>
<comment type="caution">
    <text evidence="2">The sequence shown here is derived from an EMBL/GenBank/DDBJ whole genome shotgun (WGS) entry which is preliminary data.</text>
</comment>
<name>A0ABQ2FG41_9DEIO</name>
<proteinExistence type="predicted"/>
<dbReference type="EMBL" id="BMPE01000001">
    <property type="protein sequence ID" value="GGK91702.1"/>
    <property type="molecule type" value="Genomic_DNA"/>
</dbReference>
<gene>
    <name evidence="2" type="ORF">GCM10010844_07760</name>
</gene>
<evidence type="ECO:0000313" key="2">
    <source>
        <dbReference type="EMBL" id="GGK91702.1"/>
    </source>
</evidence>
<reference evidence="3" key="1">
    <citation type="journal article" date="2019" name="Int. J. Syst. Evol. Microbiol.">
        <title>The Global Catalogue of Microorganisms (GCM) 10K type strain sequencing project: providing services to taxonomists for standard genome sequencing and annotation.</title>
        <authorList>
            <consortium name="The Broad Institute Genomics Platform"/>
            <consortium name="The Broad Institute Genome Sequencing Center for Infectious Disease"/>
            <person name="Wu L."/>
            <person name="Ma J."/>
        </authorList>
    </citation>
    <scope>NUCLEOTIDE SEQUENCE [LARGE SCALE GENOMIC DNA]</scope>
    <source>
        <strain evidence="3">JCM 19173</strain>
    </source>
</reference>
<sequence>MSSLALAFCDRVTDVIDEPRRWGFTYATLPGCPERGAEDGRIDWHADHRVTFMVRAVRQPG</sequence>
<evidence type="ECO:0000259" key="1">
    <source>
        <dbReference type="Pfam" id="PF09348"/>
    </source>
</evidence>
<dbReference type="InterPro" id="IPR018960">
    <property type="entry name" value="DUF1990"/>
</dbReference>
<evidence type="ECO:0000313" key="3">
    <source>
        <dbReference type="Proteomes" id="UP000604341"/>
    </source>
</evidence>